<accession>A0A0C1C4T8</accession>
<dbReference type="Pfam" id="PF14028">
    <property type="entry name" value="Lant_dehydr_C"/>
    <property type="match status" value="1"/>
</dbReference>
<feature type="domain" description="Thiopeptide-type bacteriocin biosynthesis" evidence="2">
    <location>
        <begin position="745"/>
        <end position="1000"/>
    </location>
</feature>
<reference evidence="3 4" key="1">
    <citation type="journal article" date="2014" name="Mol. Biol. Evol.">
        <title>Massive expansion of Ubiquitination-related gene families within the Chlamydiae.</title>
        <authorList>
            <person name="Domman D."/>
            <person name="Collingro A."/>
            <person name="Lagkouvardos I."/>
            <person name="Gehre L."/>
            <person name="Weinmaier T."/>
            <person name="Rattei T."/>
            <person name="Subtil A."/>
            <person name="Horn M."/>
        </authorList>
    </citation>
    <scope>NUCLEOTIDE SEQUENCE [LARGE SCALE GENOMIC DNA]</scope>
    <source>
        <strain evidence="3 4">OEW1</strain>
    </source>
</reference>
<evidence type="ECO:0000259" key="2">
    <source>
        <dbReference type="Pfam" id="PF14028"/>
    </source>
</evidence>
<dbReference type="InterPro" id="IPR006827">
    <property type="entry name" value="Lant_deHydtase_N"/>
</dbReference>
<dbReference type="OMA" id="ARPDMEW"/>
<evidence type="ECO:0000259" key="1">
    <source>
        <dbReference type="Pfam" id="PF04738"/>
    </source>
</evidence>
<dbReference type="AlphaFoldDB" id="A0A0C1C4T8"/>
<dbReference type="PROSITE" id="PS01255">
    <property type="entry name" value="FETUIN_2"/>
    <property type="match status" value="1"/>
</dbReference>
<dbReference type="Pfam" id="PF04738">
    <property type="entry name" value="Lant_dehydr_N"/>
    <property type="match status" value="1"/>
</dbReference>
<comment type="caution">
    <text evidence="3">The sequence shown here is derived from an EMBL/GenBank/DDBJ whole genome shotgun (WGS) entry which is preliminary data.</text>
</comment>
<name>A0A0C1C4T8_9BACT</name>
<dbReference type="InterPro" id="IPR001363">
    <property type="entry name" value="Prot_inh_fetuin_CS"/>
</dbReference>
<dbReference type="Proteomes" id="UP000031307">
    <property type="component" value="Unassembled WGS sequence"/>
</dbReference>
<protein>
    <recommendedName>
        <fullName evidence="5">Subtilin biosynthesis protein spaB</fullName>
    </recommendedName>
</protein>
<organism evidence="3 4">
    <name type="scientific">Parachlamydia acanthamoebae</name>
    <dbReference type="NCBI Taxonomy" id="83552"/>
    <lineage>
        <taxon>Bacteria</taxon>
        <taxon>Pseudomonadati</taxon>
        <taxon>Chlamydiota</taxon>
        <taxon>Chlamydiia</taxon>
        <taxon>Parachlamydiales</taxon>
        <taxon>Parachlamydiaceae</taxon>
        <taxon>Parachlamydia</taxon>
    </lineage>
</organism>
<evidence type="ECO:0008006" key="5">
    <source>
        <dbReference type="Google" id="ProtNLM"/>
    </source>
</evidence>
<proteinExistence type="predicted"/>
<gene>
    <name evidence="3" type="ORF">DB43_AQ00060</name>
</gene>
<evidence type="ECO:0000313" key="4">
    <source>
        <dbReference type="Proteomes" id="UP000031307"/>
    </source>
</evidence>
<dbReference type="PATRIC" id="fig|83552.4.peg.2651"/>
<dbReference type="EMBL" id="JSAM01000127">
    <property type="protein sequence ID" value="KIA76200.1"/>
    <property type="molecule type" value="Genomic_DNA"/>
</dbReference>
<sequence length="1011" mass="117941">MNEPLFIPASFFLLRVPFWSIDELESMHLEDNWINAVLSKFDNDELFREAISIASHSLYQALQKRPLKNPTQVCRSLQNYINRMASRATPFGLFSFVTAGYWDEETRGSLDLTKVYRRARPDMEWIYALVKKFYRENSDFSALLVQSNSLVDLKGDRLFLKYFRFIKDKKIQTPKTISLYANRLVITIFEMAKSRLSIDQLWEKLLEVLPNLNKEKTFEVIKKLLSHQILLPGILPSLLSDSPFKELMKFLPNAVWMNELETKLSDYQSTSLGSGELSLQNLRKSMDAVVPIQSPLHVDASYKGTPIYLSNEILLKLQQAVTFLWKISASRSSQFTSLEAYRKKFIEKFGLHRIVPLKELLSEEKGLGSFLAYPQIDEKSVFYKFSQQWEKCLNKKWQESMLNHQKEIVLTEEWLNSLFELVEEELPDPCKALSSFDLFFKIQAQSIEEINRGNYQLYLSDCTWSGGSTFGRFWDLFNPEIQHELSKLAKAEKHLEKSAKVVEVSYWPSHVRNANVSVHPCLREYSLEIDNKDNSILGLEDLYIGTTHERFYITLKDGKEEILARSGNVLSYIQAPESIRLIREITLSRHLLLYPFYWAGLEEKAVFLPRVRMGLCILSPAKWNLDASSFLKDSLDIIKVKFLAWAEQWKLPDRFLMTEGDQHLLLTSKHPAHLNEIATRLKRGESLQLMEEITSEWLKSESGSHSGEFVVPFIKNSIYPYPENTRTPQAFETVKSRWMLPGSQWMYIKVYLSEEQENNFLLNKFIPFIEHLNEFISINDWFFVRYQDPERHLRFRLRIEDTHYYGLILSWLHPIGIQWMEQGLIKKIMLDSYEREVERYGGEDVMDAVESLFCVDSLAVTGLLKYFEKKEDTLETVCHILSIVSFLNGFGLDLQTKIDVLGNARQDQKLLKGFREYKNQLLKLIPALEDPNQPEEGICSVVNKFAMIRIPAQNQFLSKAQHIENSRLLEIYSHMIHMHCNRLGCDNSQETRLRLFCEHALKCCLKTSHIS</sequence>
<dbReference type="NCBIfam" id="TIGR03891">
    <property type="entry name" value="thiopep_ocin"/>
    <property type="match status" value="1"/>
</dbReference>
<evidence type="ECO:0000313" key="3">
    <source>
        <dbReference type="EMBL" id="KIA76200.1"/>
    </source>
</evidence>
<feature type="domain" description="Lantibiotic dehydratase N-terminal" evidence="1">
    <location>
        <begin position="44"/>
        <end position="675"/>
    </location>
</feature>
<dbReference type="GO" id="GO:0005615">
    <property type="term" value="C:extracellular space"/>
    <property type="evidence" value="ECO:0007669"/>
    <property type="project" value="InterPro"/>
</dbReference>
<dbReference type="InterPro" id="IPR023809">
    <property type="entry name" value="Thiopep_bacteriocin_synth_dom"/>
</dbReference>